<dbReference type="SUPFAM" id="SSF52402">
    <property type="entry name" value="Adenine nucleotide alpha hydrolases-like"/>
    <property type="match status" value="2"/>
</dbReference>
<dbReference type="OrthoDB" id="3174546at2"/>
<accession>A0A344TZ85</accession>
<feature type="domain" description="UspA" evidence="2">
    <location>
        <begin position="149"/>
        <end position="289"/>
    </location>
</feature>
<gene>
    <name evidence="3" type="ORF">C0216_11235</name>
</gene>
<evidence type="ECO:0000259" key="2">
    <source>
        <dbReference type="Pfam" id="PF00582"/>
    </source>
</evidence>
<dbReference type="AlphaFoldDB" id="A0A344TZ85"/>
<keyword evidence="4" id="KW-1185">Reference proteome</keyword>
<dbReference type="Proteomes" id="UP000252004">
    <property type="component" value="Chromosome"/>
</dbReference>
<dbReference type="Pfam" id="PF00582">
    <property type="entry name" value="Usp"/>
    <property type="match status" value="2"/>
</dbReference>
<protein>
    <submittedName>
        <fullName evidence="3">Universal stress protein</fullName>
    </submittedName>
</protein>
<dbReference type="InterPro" id="IPR006016">
    <property type="entry name" value="UspA"/>
</dbReference>
<feature type="domain" description="UspA" evidence="2">
    <location>
        <begin position="5"/>
        <end position="141"/>
    </location>
</feature>
<organism evidence="3 4">
    <name type="scientific">Streptomyces globosus</name>
    <dbReference type="NCBI Taxonomy" id="68209"/>
    <lineage>
        <taxon>Bacteria</taxon>
        <taxon>Bacillati</taxon>
        <taxon>Actinomycetota</taxon>
        <taxon>Actinomycetes</taxon>
        <taxon>Kitasatosporales</taxon>
        <taxon>Streptomycetaceae</taxon>
        <taxon>Streptomyces</taxon>
    </lineage>
</organism>
<dbReference type="InterPro" id="IPR006015">
    <property type="entry name" value="Universal_stress_UspA"/>
</dbReference>
<evidence type="ECO:0000313" key="4">
    <source>
        <dbReference type="Proteomes" id="UP000252004"/>
    </source>
</evidence>
<sequence length="295" mass="29899">MSGLVVVGVDGSASSLAAVEAAAREARWRGAGLRVVHAFLWPAMHVPLGPAPLGPPEGGLRDMVEGLVAEAVARARSTAPGVDVSHAVVTGEALTVLEAQSRAADLVVVGSRGMGGFVGLLIGSTAVHLAAHGGCPVLVVREGGDEKGPVVVGVDGSAAGEQAIEFAFAEAALRGAPLKAIHAWTLWNTPPAEIHEGADTYVDPPSGLAEAEELLVSEALAGRREQYPGVSVEPRALRSQTREALIAASRSAQLLVVGARGRGGFAGLVLGSVSQAVLHHAHCPVAVVRGAAERS</sequence>
<reference evidence="3 4" key="1">
    <citation type="submission" date="2018-01" db="EMBL/GenBank/DDBJ databases">
        <title>Draft genome Sequence of streptomyces globosus LZH-48.</title>
        <authorList>
            <person name="Ran K."/>
            <person name="Li Z."/>
            <person name="Wei S."/>
            <person name="Dong R."/>
        </authorList>
    </citation>
    <scope>NUCLEOTIDE SEQUENCE [LARGE SCALE GENOMIC DNA]</scope>
    <source>
        <strain evidence="3 4">LZH-48</strain>
    </source>
</reference>
<name>A0A344TZ85_9ACTN</name>
<dbReference type="RefSeq" id="WP_114055136.1">
    <property type="nucleotide sequence ID" value="NZ_CP030862.1"/>
</dbReference>
<dbReference type="KEGG" id="sgz:C0216_11235"/>
<dbReference type="Gene3D" id="3.40.50.620">
    <property type="entry name" value="HUPs"/>
    <property type="match status" value="2"/>
</dbReference>
<comment type="similarity">
    <text evidence="1">Belongs to the universal stress protein A family.</text>
</comment>
<dbReference type="PANTHER" id="PTHR46268:SF6">
    <property type="entry name" value="UNIVERSAL STRESS PROTEIN UP12"/>
    <property type="match status" value="1"/>
</dbReference>
<dbReference type="InterPro" id="IPR014729">
    <property type="entry name" value="Rossmann-like_a/b/a_fold"/>
</dbReference>
<evidence type="ECO:0000256" key="1">
    <source>
        <dbReference type="ARBA" id="ARBA00008791"/>
    </source>
</evidence>
<dbReference type="PRINTS" id="PR01438">
    <property type="entry name" value="UNVRSLSTRESS"/>
</dbReference>
<dbReference type="EMBL" id="CP030862">
    <property type="protein sequence ID" value="AXE23956.1"/>
    <property type="molecule type" value="Genomic_DNA"/>
</dbReference>
<dbReference type="PANTHER" id="PTHR46268">
    <property type="entry name" value="STRESS RESPONSE PROTEIN NHAX"/>
    <property type="match status" value="1"/>
</dbReference>
<evidence type="ECO:0000313" key="3">
    <source>
        <dbReference type="EMBL" id="AXE23956.1"/>
    </source>
</evidence>
<proteinExistence type="inferred from homology"/>